<protein>
    <submittedName>
        <fullName evidence="2">Uncharacterized protein</fullName>
    </submittedName>
</protein>
<feature type="compositionally biased region" description="Basic and acidic residues" evidence="1">
    <location>
        <begin position="21"/>
        <end position="32"/>
    </location>
</feature>
<gene>
    <name evidence="2" type="ORF">RCC_07809</name>
</gene>
<dbReference type="AlphaFoldDB" id="A0A2D3UVZ3"/>
<proteinExistence type="predicted"/>
<dbReference type="EMBL" id="FJUY01000012">
    <property type="protein sequence ID" value="CZT21942.1"/>
    <property type="molecule type" value="Genomic_DNA"/>
</dbReference>
<evidence type="ECO:0000313" key="2">
    <source>
        <dbReference type="EMBL" id="CZT21942.1"/>
    </source>
</evidence>
<dbReference type="RefSeq" id="XP_023628831.1">
    <property type="nucleotide sequence ID" value="XM_023773063.1"/>
</dbReference>
<dbReference type="OrthoDB" id="5296889at2759"/>
<keyword evidence="3" id="KW-1185">Reference proteome</keyword>
<evidence type="ECO:0000313" key="3">
    <source>
        <dbReference type="Proteomes" id="UP000225277"/>
    </source>
</evidence>
<evidence type="ECO:0000256" key="1">
    <source>
        <dbReference type="SAM" id="MobiDB-lite"/>
    </source>
</evidence>
<accession>A0A2D3UVZ3</accession>
<sequence>MATSRTSGITSYFQPTQSTKRKAEDNGPEKENFPNAARKRAKGQTNDEASTAESDDAQVPKKTAKARGKPPGRAKAIKPKAGPTPKKLFNDTVKQVAKQVKALDKKIKSMNGNTREVYIADYADIAAQHIPVVERLAAVDSALAFNLALCLGDAASTDLNVTIKMSGYGDHESSFAELDAALLPLIEAREVPTTRLEVLPAVAHRWTRADADVGEFKTGRPNKQQRNEMANDRIDWEHERRAERMKRRMECEDWVTVALADLKGERDYLDAYGVEGFFEKSIAKLEAIDLTRK</sequence>
<feature type="compositionally biased region" description="Polar residues" evidence="1">
    <location>
        <begin position="1"/>
        <end position="18"/>
    </location>
</feature>
<dbReference type="GeneID" id="35602919"/>
<dbReference type="Proteomes" id="UP000225277">
    <property type="component" value="Unassembled WGS sequence"/>
</dbReference>
<reference evidence="2 3" key="1">
    <citation type="submission" date="2016-03" db="EMBL/GenBank/DDBJ databases">
        <authorList>
            <person name="Ploux O."/>
        </authorList>
    </citation>
    <scope>NUCLEOTIDE SEQUENCE [LARGE SCALE GENOMIC DNA]</scope>
    <source>
        <strain evidence="2 3">URUG2</strain>
    </source>
</reference>
<organism evidence="2 3">
    <name type="scientific">Ramularia collo-cygni</name>
    <dbReference type="NCBI Taxonomy" id="112498"/>
    <lineage>
        <taxon>Eukaryota</taxon>
        <taxon>Fungi</taxon>
        <taxon>Dikarya</taxon>
        <taxon>Ascomycota</taxon>
        <taxon>Pezizomycotina</taxon>
        <taxon>Dothideomycetes</taxon>
        <taxon>Dothideomycetidae</taxon>
        <taxon>Mycosphaerellales</taxon>
        <taxon>Mycosphaerellaceae</taxon>
        <taxon>Ramularia</taxon>
    </lineage>
</organism>
<name>A0A2D3UVZ3_9PEZI</name>
<feature type="compositionally biased region" description="Basic residues" evidence="1">
    <location>
        <begin position="62"/>
        <end position="78"/>
    </location>
</feature>
<feature type="region of interest" description="Disordered" evidence="1">
    <location>
        <begin position="1"/>
        <end position="87"/>
    </location>
</feature>
<feature type="compositionally biased region" description="Polar residues" evidence="1">
    <location>
        <begin position="43"/>
        <end position="52"/>
    </location>
</feature>